<dbReference type="GeneID" id="49382052"/>
<proteinExistence type="predicted"/>
<sequence>MSGDTVNMYGGRDNKGIVHHHAAPPARSPEQAVRELLALLAELRAQVPAESARYIDSALPAITADPAVAPEERHRALLAVAGIAATVGAVGAPVVEAVRALLALLGA</sequence>
<name>A0A2K8PB15_STRLA</name>
<gene>
    <name evidence="1" type="ORF">SLAV_04590</name>
</gene>
<accession>A0A2K8PB15</accession>
<organism evidence="1 2">
    <name type="scientific">Streptomyces lavendulae subsp. lavendulae</name>
    <dbReference type="NCBI Taxonomy" id="58340"/>
    <lineage>
        <taxon>Bacteria</taxon>
        <taxon>Bacillati</taxon>
        <taxon>Actinomycetota</taxon>
        <taxon>Actinomycetes</taxon>
        <taxon>Kitasatosporales</taxon>
        <taxon>Streptomycetaceae</taxon>
        <taxon>Streptomyces</taxon>
    </lineage>
</organism>
<dbReference type="KEGG" id="slx:SLAV_04590"/>
<evidence type="ECO:0000313" key="2">
    <source>
        <dbReference type="Proteomes" id="UP000231791"/>
    </source>
</evidence>
<reference evidence="1 2" key="1">
    <citation type="submission" date="2017-11" db="EMBL/GenBank/DDBJ databases">
        <title>Complete genome sequence of Streptomyces lavendulae subsp. lavendulae CCM 3239 (formerly 'Streptomyces aureofaciens CCM 3239'), the producer of the angucycline-type antibiotic auricin.</title>
        <authorList>
            <person name="Busche T."/>
            <person name="Novakova R."/>
            <person name="Al'Dilaimi A."/>
            <person name="Homerova D."/>
            <person name="Feckova L."/>
            <person name="Rezuchova B."/>
            <person name="Mingyar E."/>
            <person name="Csolleiova D."/>
            <person name="Bekeova C."/>
            <person name="Winkler A."/>
            <person name="Sevcikova B."/>
            <person name="Kalinowski J."/>
            <person name="Kormanec J."/>
            <person name="Ruckert C."/>
        </authorList>
    </citation>
    <scope>NUCLEOTIDE SEQUENCE [LARGE SCALE GENOMIC DNA]</scope>
    <source>
        <strain evidence="1 2">CCM 3239</strain>
    </source>
</reference>
<dbReference type="RefSeq" id="WP_030229745.1">
    <property type="nucleotide sequence ID" value="NZ_CP024985.1"/>
</dbReference>
<protein>
    <submittedName>
        <fullName evidence="1">Uncharacterized protein</fullName>
    </submittedName>
</protein>
<keyword evidence="2" id="KW-1185">Reference proteome</keyword>
<dbReference type="AlphaFoldDB" id="A0A2K8PB15"/>
<evidence type="ECO:0000313" key="1">
    <source>
        <dbReference type="EMBL" id="ATZ22825.1"/>
    </source>
</evidence>
<dbReference type="Proteomes" id="UP000231791">
    <property type="component" value="Chromosome"/>
</dbReference>
<dbReference type="OrthoDB" id="4225947at2"/>
<dbReference type="EMBL" id="CP024985">
    <property type="protein sequence ID" value="ATZ22825.1"/>
    <property type="molecule type" value="Genomic_DNA"/>
</dbReference>